<sequence>MSVELRIAVLAEFELAEKICESLEKSELSQSHITIVEAKPFKEEQSIRFNGKSVEQLESEQVQYKEFDLLFFAGKSKQVELLAKLADAGCVVIDLSGVSASLAGVPTVIPSINETALTNLRQHNVVALPSPQISALAVSLQPILTEASIERLFVTSLLSAAYSNQVNELAGQTARLLNGIPLEDGKQRLAFDLFPADEKQSLVAMLHKVLPTFNGEFCLHSVNTPVFYGLSQMVSLSSDYLPDREQIVASWQNNDLIQFHSDKTITPVLNGEEASSEQLPQLHISRFEETENGYRFWLVCDEQHFALARLSVTLAEVIYRNGY</sequence>
<evidence type="ECO:0000313" key="4">
    <source>
        <dbReference type="Proteomes" id="UP000955338"/>
    </source>
</evidence>
<gene>
    <name evidence="3" type="ORF">CEP48_06275</name>
</gene>
<dbReference type="RefSeq" id="WP_261920420.1">
    <property type="nucleotide sequence ID" value="NZ_CP022011.1"/>
</dbReference>
<dbReference type="AlphaFoldDB" id="A0A8D4IYR4"/>
<dbReference type="SUPFAM" id="SSF55347">
    <property type="entry name" value="Glyceraldehyde-3-phosphate dehydrogenase-like, C-terminal domain"/>
    <property type="match status" value="1"/>
</dbReference>
<dbReference type="EC" id="1.2.1.11" evidence="3"/>
<dbReference type="Pfam" id="PF01118">
    <property type="entry name" value="Semialdhyde_dh"/>
    <property type="match status" value="1"/>
</dbReference>
<proteinExistence type="inferred from homology"/>
<reference evidence="3" key="1">
    <citation type="submission" date="2017-06" db="EMBL/GenBank/DDBJ databases">
        <title>Genome sequencing of pathogenic and non-pathogenic strains within Bisgaard taxon 40.</title>
        <authorList>
            <person name="Ladner J.T."/>
            <person name="Lovett S.P."/>
            <person name="Koroleva G."/>
            <person name="Lorch J.M."/>
        </authorList>
    </citation>
    <scope>NUCLEOTIDE SEQUENCE</scope>
    <source>
        <strain evidence="3">27576-1-I1</strain>
    </source>
</reference>
<evidence type="ECO:0000313" key="3">
    <source>
        <dbReference type="EMBL" id="QDJ15059.1"/>
    </source>
</evidence>
<dbReference type="InterPro" id="IPR036291">
    <property type="entry name" value="NAD(P)-bd_dom_sf"/>
</dbReference>
<dbReference type="InterPro" id="IPR000534">
    <property type="entry name" value="Semialdehyde_DH_NAD-bd"/>
</dbReference>
<name>A0A8D4IYR4_9PAST</name>
<dbReference type="SUPFAM" id="SSF51735">
    <property type="entry name" value="NAD(P)-binding Rossmann-fold domains"/>
    <property type="match status" value="1"/>
</dbReference>
<comment type="similarity">
    <text evidence="1">Belongs to the aspartate-semialdehyde dehydrogenase family.</text>
</comment>
<feature type="domain" description="Semialdehyde dehydrogenase NAD-binding" evidence="2">
    <location>
        <begin position="42"/>
        <end position="118"/>
    </location>
</feature>
<dbReference type="PANTHER" id="PTHR46278">
    <property type="entry name" value="DEHYDROGENASE, PUTATIVE-RELATED"/>
    <property type="match status" value="1"/>
</dbReference>
<dbReference type="GO" id="GO:0051287">
    <property type="term" value="F:NAD binding"/>
    <property type="evidence" value="ECO:0007669"/>
    <property type="project" value="InterPro"/>
</dbReference>
<dbReference type="Gene3D" id="3.40.50.720">
    <property type="entry name" value="NAD(P)-binding Rossmann-like Domain"/>
    <property type="match status" value="1"/>
</dbReference>
<evidence type="ECO:0000256" key="1">
    <source>
        <dbReference type="ARBA" id="ARBA00010584"/>
    </source>
</evidence>
<evidence type="ECO:0000259" key="2">
    <source>
        <dbReference type="Pfam" id="PF01118"/>
    </source>
</evidence>
<dbReference type="PANTHER" id="PTHR46278:SF2">
    <property type="entry name" value="ASPARTATE-SEMIALDEHYDE DEHYDROGENASE"/>
    <property type="match status" value="1"/>
</dbReference>
<dbReference type="PIRSF" id="PIRSF000148">
    <property type="entry name" value="ASA_dh"/>
    <property type="match status" value="1"/>
</dbReference>
<dbReference type="Proteomes" id="UP000955338">
    <property type="component" value="Chromosome"/>
</dbReference>
<organism evidence="3 4">
    <name type="scientific">Mergibacter septicus</name>
    <dbReference type="NCBI Taxonomy" id="221402"/>
    <lineage>
        <taxon>Bacteria</taxon>
        <taxon>Pseudomonadati</taxon>
        <taxon>Pseudomonadota</taxon>
        <taxon>Gammaproteobacteria</taxon>
        <taxon>Pasteurellales</taxon>
        <taxon>Pasteurellaceae</taxon>
        <taxon>Mergibacter</taxon>
    </lineage>
</organism>
<protein>
    <submittedName>
        <fullName evidence="3">Aspartate-semialdehyde dehydrogenase</fullName>
        <ecNumber evidence="3">1.2.1.11</ecNumber>
    </submittedName>
</protein>
<accession>A0A8D4IYR4</accession>
<keyword evidence="3" id="KW-0560">Oxidoreductase</keyword>
<dbReference type="EMBL" id="CP022011">
    <property type="protein sequence ID" value="QDJ15059.1"/>
    <property type="molecule type" value="Genomic_DNA"/>
</dbReference>
<dbReference type="Gene3D" id="3.30.360.10">
    <property type="entry name" value="Dihydrodipicolinate Reductase, domain 2"/>
    <property type="match status" value="1"/>
</dbReference>
<keyword evidence="4" id="KW-1185">Reference proteome</keyword>
<dbReference type="GO" id="GO:0004073">
    <property type="term" value="F:aspartate-semialdehyde dehydrogenase activity"/>
    <property type="evidence" value="ECO:0007669"/>
    <property type="project" value="UniProtKB-EC"/>
</dbReference>